<dbReference type="PANTHER" id="PTHR43727">
    <property type="entry name" value="DIAMINOPIMELATE DECARBOXYLASE"/>
    <property type="match status" value="1"/>
</dbReference>
<dbReference type="SUPFAM" id="SSF50621">
    <property type="entry name" value="Alanine racemase C-terminal domain-like"/>
    <property type="match status" value="1"/>
</dbReference>
<evidence type="ECO:0000259" key="3">
    <source>
        <dbReference type="Pfam" id="PF02784"/>
    </source>
</evidence>
<keyword evidence="5" id="KW-1185">Reference proteome</keyword>
<comment type="cofactor">
    <cofactor evidence="1">
        <name>pyridoxal 5'-phosphate</name>
        <dbReference type="ChEBI" id="CHEBI:597326"/>
    </cofactor>
</comment>
<dbReference type="PROSITE" id="PS00879">
    <property type="entry name" value="ODR_DC_2_2"/>
    <property type="match status" value="1"/>
</dbReference>
<organism evidence="4 5">
    <name type="scientific">Arthrobacter woluwensis</name>
    <dbReference type="NCBI Taxonomy" id="156980"/>
    <lineage>
        <taxon>Bacteria</taxon>
        <taxon>Bacillati</taxon>
        <taxon>Actinomycetota</taxon>
        <taxon>Actinomycetes</taxon>
        <taxon>Micrococcales</taxon>
        <taxon>Micrococcaceae</taxon>
        <taxon>Arthrobacter</taxon>
    </lineage>
</organism>
<dbReference type="EMBL" id="FNSN01000003">
    <property type="protein sequence ID" value="SEC29858.1"/>
    <property type="molecule type" value="Genomic_DNA"/>
</dbReference>
<reference evidence="4 5" key="1">
    <citation type="submission" date="2016-10" db="EMBL/GenBank/DDBJ databases">
        <authorList>
            <person name="de Groot N.N."/>
        </authorList>
    </citation>
    <scope>NUCLEOTIDE SEQUENCE [LARGE SCALE GENOMIC DNA]</scope>
    <source>
        <strain evidence="4 5">DSM 10495</strain>
    </source>
</reference>
<gene>
    <name evidence="4" type="ORF">SAMN04489745_2529</name>
</gene>
<sequence length="461" mass="49318">MTTLCHGLPPLTGRTEPWMEQLLADPDRCAALLADHGSALNLLDFGPLHRNIGELTRAGAELGVDVAVFVARKANKALSLIPAAVDAGAGLDVASFAELQQCLDRGVDAGRIIVTAAVKDTALLTLAVGSGVTVSLDNPDETADVEAIAADLGIRARVALRLAVTHPDVPPTRFGLTADSWLAFLKDHGELLDIEGLHFHLNGYDRDHRVLALAEACSLVDRLRAAGHPVGYIDMGGGIPMSYLDDEESWRAFWQALAADTGGVLTWRGDRLGLTDPTLDCPSGALYPYWQRETRGAWLSALLSTPVDGTTPAELLTSRGLQLRCEPGRSVLDGCGMTLAEVAFRKTTSDGVPLVGLRMNRTQMRSTSADVLIDPRWLRPSGAGAPSAPGEGFLVGAYCIEEELLLRRRLVFPEGVARGDIAVFLNTAGYLMHILESPSHQLPLAQNLVHRDGAWIPDGES</sequence>
<dbReference type="InterPro" id="IPR022644">
    <property type="entry name" value="De-COase2_N"/>
</dbReference>
<accession>A0A1H4RDH4</accession>
<dbReference type="GO" id="GO:0008836">
    <property type="term" value="F:diaminopimelate decarboxylase activity"/>
    <property type="evidence" value="ECO:0007669"/>
    <property type="project" value="TreeGrafter"/>
</dbReference>
<dbReference type="STRING" id="156980.SAMN04489745_2529"/>
<dbReference type="InterPro" id="IPR022657">
    <property type="entry name" value="De-COase2_CS"/>
</dbReference>
<evidence type="ECO:0000256" key="1">
    <source>
        <dbReference type="ARBA" id="ARBA00001933"/>
    </source>
</evidence>
<dbReference type="PANTHER" id="PTHR43727:SF2">
    <property type="entry name" value="GROUP IV DECARBOXYLASE"/>
    <property type="match status" value="1"/>
</dbReference>
<dbReference type="GO" id="GO:0009089">
    <property type="term" value="P:lysine biosynthetic process via diaminopimelate"/>
    <property type="evidence" value="ECO:0007669"/>
    <property type="project" value="TreeGrafter"/>
</dbReference>
<dbReference type="InterPro" id="IPR029066">
    <property type="entry name" value="PLP-binding_barrel"/>
</dbReference>
<evidence type="ECO:0000313" key="5">
    <source>
        <dbReference type="Proteomes" id="UP000182652"/>
    </source>
</evidence>
<dbReference type="Pfam" id="PF02784">
    <property type="entry name" value="Orn_Arg_deC_N"/>
    <property type="match status" value="1"/>
</dbReference>
<proteinExistence type="predicted"/>
<feature type="domain" description="Orn/DAP/Arg decarboxylase 2 N-terminal" evidence="3">
    <location>
        <begin position="58"/>
        <end position="249"/>
    </location>
</feature>
<name>A0A1H4RDH4_9MICC</name>
<evidence type="ECO:0000313" key="4">
    <source>
        <dbReference type="EMBL" id="SEC29858.1"/>
    </source>
</evidence>
<dbReference type="Proteomes" id="UP000182652">
    <property type="component" value="Unassembled WGS sequence"/>
</dbReference>
<dbReference type="InterPro" id="IPR009006">
    <property type="entry name" value="Ala_racemase/Decarboxylase_C"/>
</dbReference>
<protein>
    <submittedName>
        <fullName evidence="4">Diaminopimelate decarboxylase</fullName>
    </submittedName>
</protein>
<dbReference type="SUPFAM" id="SSF51419">
    <property type="entry name" value="PLP-binding barrel"/>
    <property type="match status" value="1"/>
</dbReference>
<dbReference type="Gene3D" id="3.20.20.10">
    <property type="entry name" value="Alanine racemase"/>
    <property type="match status" value="1"/>
</dbReference>
<keyword evidence="2" id="KW-0663">Pyridoxal phosphate</keyword>
<evidence type="ECO:0000256" key="2">
    <source>
        <dbReference type="ARBA" id="ARBA00022898"/>
    </source>
</evidence>
<dbReference type="AlphaFoldDB" id="A0A1H4RDH4"/>
<dbReference type="Gene3D" id="2.40.37.10">
    <property type="entry name" value="Lyase, Ornithine Decarboxylase, Chain A, domain 1"/>
    <property type="match status" value="1"/>
</dbReference>